<protein>
    <submittedName>
        <fullName evidence="1">Uncharacterized protein</fullName>
    </submittedName>
</protein>
<reference evidence="1" key="1">
    <citation type="submission" date="2014-11" db="EMBL/GenBank/DDBJ databases">
        <authorList>
            <person name="Amaro Gonzalez C."/>
        </authorList>
    </citation>
    <scope>NUCLEOTIDE SEQUENCE</scope>
</reference>
<organism evidence="1">
    <name type="scientific">Anguilla anguilla</name>
    <name type="common">European freshwater eel</name>
    <name type="synonym">Muraena anguilla</name>
    <dbReference type="NCBI Taxonomy" id="7936"/>
    <lineage>
        <taxon>Eukaryota</taxon>
        <taxon>Metazoa</taxon>
        <taxon>Chordata</taxon>
        <taxon>Craniata</taxon>
        <taxon>Vertebrata</taxon>
        <taxon>Euteleostomi</taxon>
        <taxon>Actinopterygii</taxon>
        <taxon>Neopterygii</taxon>
        <taxon>Teleostei</taxon>
        <taxon>Anguilliformes</taxon>
        <taxon>Anguillidae</taxon>
        <taxon>Anguilla</taxon>
    </lineage>
</organism>
<accession>A0A0E9WVJ5</accession>
<evidence type="ECO:0000313" key="1">
    <source>
        <dbReference type="EMBL" id="JAH94419.1"/>
    </source>
</evidence>
<name>A0A0E9WVJ5_ANGAN</name>
<reference evidence="1" key="2">
    <citation type="journal article" date="2015" name="Fish Shellfish Immunol.">
        <title>Early steps in the European eel (Anguilla anguilla)-Vibrio vulnificus interaction in the gills: Role of the RtxA13 toxin.</title>
        <authorList>
            <person name="Callol A."/>
            <person name="Pajuelo D."/>
            <person name="Ebbesson L."/>
            <person name="Teles M."/>
            <person name="MacKenzie S."/>
            <person name="Amaro C."/>
        </authorList>
    </citation>
    <scope>NUCLEOTIDE SEQUENCE</scope>
</reference>
<dbReference type="AlphaFoldDB" id="A0A0E9WVJ5"/>
<dbReference type="EMBL" id="GBXM01014158">
    <property type="protein sequence ID" value="JAH94419.1"/>
    <property type="molecule type" value="Transcribed_RNA"/>
</dbReference>
<proteinExistence type="predicted"/>
<sequence length="72" mass="8607">MIIRVYIYHISRGDPGLRVSRQLIKLQNNNCMVLNVFESKCKEVSYMNLIYSIYISHEKHIVVLMVKYFLLK</sequence>